<dbReference type="PANTHER" id="PTHR44533">
    <property type="entry name" value="DEAD/H RNA HELICASE, PUTATIVE-RELATED"/>
    <property type="match status" value="1"/>
</dbReference>
<dbReference type="SMART" id="SM00487">
    <property type="entry name" value="DEXDc"/>
    <property type="match status" value="1"/>
</dbReference>
<dbReference type="PANTHER" id="PTHR44533:SF4">
    <property type="entry name" value="DEAD_H RNA HELICASE, PUTATIVE-RELATED"/>
    <property type="match status" value="1"/>
</dbReference>
<dbReference type="GO" id="GO:0005524">
    <property type="term" value="F:ATP binding"/>
    <property type="evidence" value="ECO:0007669"/>
    <property type="project" value="UniProtKB-KW"/>
</dbReference>
<dbReference type="EMBL" id="JAKKPZ010000060">
    <property type="protein sequence ID" value="KAI1705087.1"/>
    <property type="molecule type" value="Genomic_DNA"/>
</dbReference>
<evidence type="ECO:0000256" key="1">
    <source>
        <dbReference type="ARBA" id="ARBA00022741"/>
    </source>
</evidence>
<feature type="coiled-coil region" evidence="5">
    <location>
        <begin position="1220"/>
        <end position="1247"/>
    </location>
</feature>
<dbReference type="PROSITE" id="PS51194">
    <property type="entry name" value="HELICASE_CTER"/>
    <property type="match status" value="1"/>
</dbReference>
<proteinExistence type="predicted"/>
<dbReference type="SUPFAM" id="SSF52540">
    <property type="entry name" value="P-loop containing nucleoside triphosphate hydrolases"/>
    <property type="match status" value="1"/>
</dbReference>
<comment type="caution">
    <text evidence="9">The sequence shown here is derived from an EMBL/GenBank/DDBJ whole genome shotgun (WGS) entry which is preliminary data.</text>
</comment>
<protein>
    <submittedName>
        <fullName evidence="9">DEAD/DEAH box helicase domain-containing protein</fullName>
    </submittedName>
</protein>
<feature type="region of interest" description="Disordered" evidence="6">
    <location>
        <begin position="1"/>
        <end position="37"/>
    </location>
</feature>
<dbReference type="InterPro" id="IPR011545">
    <property type="entry name" value="DEAD/DEAH_box_helicase_dom"/>
</dbReference>
<keyword evidence="3 9" id="KW-0347">Helicase</keyword>
<gene>
    <name evidence="9" type="ORF">DdX_13845</name>
</gene>
<dbReference type="FunFam" id="3.40.50.300:FF:001039">
    <property type="entry name" value="ATP-dependent RNA helicase DDX60"/>
    <property type="match status" value="1"/>
</dbReference>
<dbReference type="Proteomes" id="UP001201812">
    <property type="component" value="Unassembled WGS sequence"/>
</dbReference>
<dbReference type="GO" id="GO:0004386">
    <property type="term" value="F:helicase activity"/>
    <property type="evidence" value="ECO:0007669"/>
    <property type="project" value="UniProtKB-KW"/>
</dbReference>
<keyword evidence="1" id="KW-0547">Nucleotide-binding</keyword>
<evidence type="ECO:0000256" key="5">
    <source>
        <dbReference type="SAM" id="Coils"/>
    </source>
</evidence>
<evidence type="ECO:0000259" key="8">
    <source>
        <dbReference type="PROSITE" id="PS51194"/>
    </source>
</evidence>
<evidence type="ECO:0000256" key="6">
    <source>
        <dbReference type="SAM" id="MobiDB-lite"/>
    </source>
</evidence>
<dbReference type="GO" id="GO:0016787">
    <property type="term" value="F:hydrolase activity"/>
    <property type="evidence" value="ECO:0007669"/>
    <property type="project" value="UniProtKB-KW"/>
</dbReference>
<evidence type="ECO:0000313" key="10">
    <source>
        <dbReference type="Proteomes" id="UP001201812"/>
    </source>
</evidence>
<dbReference type="PROSITE" id="PS51192">
    <property type="entry name" value="HELICASE_ATP_BIND_1"/>
    <property type="match status" value="1"/>
</dbReference>
<dbReference type="InterPro" id="IPR014001">
    <property type="entry name" value="Helicase_ATP-bd"/>
</dbReference>
<feature type="domain" description="Helicase C-terminal" evidence="8">
    <location>
        <begin position="1229"/>
        <end position="1394"/>
    </location>
</feature>
<feature type="region of interest" description="Disordered" evidence="6">
    <location>
        <begin position="563"/>
        <end position="623"/>
    </location>
</feature>
<dbReference type="InterPro" id="IPR059032">
    <property type="entry name" value="WHD_DDX60"/>
</dbReference>
<reference evidence="9" key="1">
    <citation type="submission" date="2022-01" db="EMBL/GenBank/DDBJ databases">
        <title>Genome Sequence Resource for Two Populations of Ditylenchus destructor, the Migratory Endoparasitic Phytonematode.</title>
        <authorList>
            <person name="Zhang H."/>
            <person name="Lin R."/>
            <person name="Xie B."/>
        </authorList>
    </citation>
    <scope>NUCLEOTIDE SEQUENCE</scope>
    <source>
        <strain evidence="9">BazhouSP</strain>
    </source>
</reference>
<keyword evidence="5" id="KW-0175">Coiled coil</keyword>
<name>A0AAD4MVM0_9BILA</name>
<dbReference type="InterPro" id="IPR001650">
    <property type="entry name" value="Helicase_C-like"/>
</dbReference>
<accession>A0AAD4MVM0</accession>
<dbReference type="GO" id="GO:0003676">
    <property type="term" value="F:nucleic acid binding"/>
    <property type="evidence" value="ECO:0007669"/>
    <property type="project" value="InterPro"/>
</dbReference>
<dbReference type="Pfam" id="PF26076">
    <property type="entry name" value="WHD_DDX60"/>
    <property type="match status" value="1"/>
</dbReference>
<dbReference type="GO" id="GO:0005737">
    <property type="term" value="C:cytoplasm"/>
    <property type="evidence" value="ECO:0007669"/>
    <property type="project" value="TreeGrafter"/>
</dbReference>
<evidence type="ECO:0000256" key="2">
    <source>
        <dbReference type="ARBA" id="ARBA00022801"/>
    </source>
</evidence>
<organism evidence="9 10">
    <name type="scientific">Ditylenchus destructor</name>
    <dbReference type="NCBI Taxonomy" id="166010"/>
    <lineage>
        <taxon>Eukaryota</taxon>
        <taxon>Metazoa</taxon>
        <taxon>Ecdysozoa</taxon>
        <taxon>Nematoda</taxon>
        <taxon>Chromadorea</taxon>
        <taxon>Rhabditida</taxon>
        <taxon>Tylenchina</taxon>
        <taxon>Tylenchomorpha</taxon>
        <taxon>Sphaerularioidea</taxon>
        <taxon>Anguinidae</taxon>
        <taxon>Anguininae</taxon>
        <taxon>Ditylenchus</taxon>
    </lineage>
</organism>
<dbReference type="Pfam" id="PF00270">
    <property type="entry name" value="DEAD"/>
    <property type="match status" value="1"/>
</dbReference>
<evidence type="ECO:0000313" key="9">
    <source>
        <dbReference type="EMBL" id="KAI1705087.1"/>
    </source>
</evidence>
<sequence>MDSKTLKGPAADPEIPDTIPEDPTAQDVDVESDTESLGGESTMAVEEVLDLDEGALAIEGDLELDMELIKRIPCPYTNIISEFADVEIFAISIDSMLLEFTAHNYHNWLLGGQTIVLTKQLEHFLGALEGLQAKFVLVWFSDLIPLFEQDNVLAFLHSFLIAYLMRHKDWSKCMQRFSNPLDPAWIDYLQRVTPSFMLMSMEGAKAPFLDEKIDFTSKFVSAAVHLLTFSIPVVFFNAFKVNFSNVMAYRLSTVPIMITNMDRKIANAWKERNGMCGRGINVATDSQNWKSVPQFWSAVIKRSLQSEKKGKVDQDFENFCNAVLISALVCEKLKVSRQYCQEATEGAQKGSSPAENRFRRTLHVAAVQILRESGNTGFDFPLEDLWDGRMIFGIYRRIVKKTEVLPYRLQDEFFKLHSEAGLETAVPTDTKDALMDPVSPSDDNVTSQEPLKLFNIESDLLNEFAPDFQEILKQHPKDQEKNYAGAFAKQLQWSFPAISDGIKGKEVHKVDKEKLSRNEAWKQKRIERREFIMKQKLSRWYQNFADSLEGRGNDLRVDFARTPRIPVDGDSDTEQQQKQPGKVNGAQKSAPEKGGKGKKGSQKPGGEPKLSKAEQIRLTNVGQMNKKQIEDDRRKINFAKEIKENSITALEELLRRLDLSESKAICAYEKVERLVEIFMDNVPKYATLEEKREGALDLVEALKQCLVKHWPYMEEVQKEKIRHYWASLGFMAASTKRKAEKKMDLGMNLVDYQLYHGGRFIDVITKPKKDDRVTGFMPDEWQRRMLSVVDKNKSALIVAPTSAGKTFVSYYCIEKVLRASNEDVVVYVSPAKALMNQVIGSVYARFREKTMSQGRSLYGTYTLEYSDNALNCQVLVTIPECLERMLLSSDPDVQQFVSRIKYVILDEVHCINASDQGHTWEHIFLLIRSPFLALSATVANVDQLRLWLETAERNKFAGWESRKSEKNMVELITYDERWSELELAIEKMRECPKDASYGKDLDVFVRGGTALDSVVRVGSRDVSASRQDTPNASVKGVGEKESSTDDNIKHFHPYGVYKPEKLRMFGMPEDQRLTARQIVELYSVMSEIDCGIKEKFEPTKFFNFTPGTEDQFVWLTRPQLRDYETELRKWFMNWVENDPEKCDKIFALLGRNVEDEFEKRSKPFNMRSVALHNVVPTMDELKKSNRLPAICFNDDREICEQLAVRVFLEMDAREHQWRQSEEFRRKYDNKAQENIKLEEELRKFKLVSSRASDEDLYKHTVNHLKERKGSHQSTKTLLRLFERGIGFHHEGLNAAERAAVEILFRAGFLGIVFSTSTLALGMNMPCKTVVFGIDTPMLTPLQFRQMSGRAGRRGFDPAGTVIFMALPTSKIRRLLTSSLATLRGNVPFTTSYLLRLFNYVNTPQASPAADAPAKAVEKSRKGKNVVETDVTHQSVRTRAALTLLKTSFALITRQGNEKDEEKKQKAEDKARALENLLKFLTLFNVQLLRKYQLLNEKCQPTGFAHLANHLSNFQPGNLVFIVILENGVLHRLMKNYDVNVSAERREFMDMLVNILANIFTSKPLPIYESDAGESSKPILKPMPEEVRKIVDEYSAEVDKLMVAHLRMASPKGHIQDPVFALSGISSEMSVFTKDVVSLFDDNLQLDESFVPAVHLYKEDHRGRKVLCNSYAYDFWKSGQKKDLIEFNRLSIREIWYLINEFNKLLGALCEALQKMGKSNDRFVEILLEMAKEYDRKFRRSFGMKMEKDEK</sequence>
<evidence type="ECO:0000256" key="4">
    <source>
        <dbReference type="ARBA" id="ARBA00022840"/>
    </source>
</evidence>
<dbReference type="SMART" id="SM00490">
    <property type="entry name" value="HELICc"/>
    <property type="match status" value="1"/>
</dbReference>
<evidence type="ECO:0000259" key="7">
    <source>
        <dbReference type="PROSITE" id="PS51192"/>
    </source>
</evidence>
<dbReference type="Pfam" id="PF00271">
    <property type="entry name" value="Helicase_C"/>
    <property type="match status" value="1"/>
</dbReference>
<dbReference type="InterPro" id="IPR055124">
    <property type="entry name" value="PIN-like_DDX60"/>
</dbReference>
<keyword evidence="10" id="KW-1185">Reference proteome</keyword>
<evidence type="ECO:0000256" key="3">
    <source>
        <dbReference type="ARBA" id="ARBA00022806"/>
    </source>
</evidence>
<dbReference type="Gene3D" id="3.40.50.300">
    <property type="entry name" value="P-loop containing nucleotide triphosphate hydrolases"/>
    <property type="match status" value="2"/>
</dbReference>
<dbReference type="InterPro" id="IPR027417">
    <property type="entry name" value="P-loop_NTPase"/>
</dbReference>
<keyword evidence="2" id="KW-0378">Hydrolase</keyword>
<keyword evidence="4" id="KW-0067">ATP-binding</keyword>
<dbReference type="Pfam" id="PF23002">
    <property type="entry name" value="PIN-like_DDX60"/>
    <property type="match status" value="1"/>
</dbReference>
<feature type="compositionally biased region" description="Low complexity" evidence="6">
    <location>
        <begin position="12"/>
        <end position="23"/>
    </location>
</feature>
<feature type="domain" description="Helicase ATP-binding" evidence="7">
    <location>
        <begin position="786"/>
        <end position="956"/>
    </location>
</feature>
<dbReference type="InterPro" id="IPR052431">
    <property type="entry name" value="SKI2_subfamily_helicases"/>
</dbReference>
<feature type="region of interest" description="Disordered" evidence="6">
    <location>
        <begin position="1021"/>
        <end position="1044"/>
    </location>
</feature>